<reference evidence="1" key="1">
    <citation type="submission" date="2016-07" db="EMBL/GenBank/DDBJ databases">
        <authorList>
            <person name="Bretaudeau A."/>
        </authorList>
    </citation>
    <scope>NUCLEOTIDE SEQUENCE</scope>
    <source>
        <strain evidence="1">Rice</strain>
        <tissue evidence="1">Whole body</tissue>
    </source>
</reference>
<accession>A0A2H1VYB8</accession>
<evidence type="ECO:0000313" key="1">
    <source>
        <dbReference type="EMBL" id="SOQ45716.1"/>
    </source>
</evidence>
<protein>
    <submittedName>
        <fullName evidence="1">SFRICE_023625</fullName>
    </submittedName>
</protein>
<name>A0A2H1VYB8_SPOFR</name>
<dbReference type="EMBL" id="ODYU01005144">
    <property type="protein sequence ID" value="SOQ45716.1"/>
    <property type="molecule type" value="Genomic_DNA"/>
</dbReference>
<organism evidence="1">
    <name type="scientific">Spodoptera frugiperda</name>
    <name type="common">Fall armyworm</name>
    <dbReference type="NCBI Taxonomy" id="7108"/>
    <lineage>
        <taxon>Eukaryota</taxon>
        <taxon>Metazoa</taxon>
        <taxon>Ecdysozoa</taxon>
        <taxon>Arthropoda</taxon>
        <taxon>Hexapoda</taxon>
        <taxon>Insecta</taxon>
        <taxon>Pterygota</taxon>
        <taxon>Neoptera</taxon>
        <taxon>Endopterygota</taxon>
        <taxon>Lepidoptera</taxon>
        <taxon>Glossata</taxon>
        <taxon>Ditrysia</taxon>
        <taxon>Noctuoidea</taxon>
        <taxon>Noctuidae</taxon>
        <taxon>Amphipyrinae</taxon>
        <taxon>Spodoptera</taxon>
    </lineage>
</organism>
<dbReference type="AlphaFoldDB" id="A0A2H1VYB8"/>
<gene>
    <name evidence="1" type="ORF">SFRICE_023625</name>
</gene>
<proteinExistence type="predicted"/>
<sequence length="211" mass="24159">MIGGSQTHPQRRSVAHFWSKNSLTSVSQGDYHFKLTYIIIFIEIAWREGVSDSYRLNTTPLLLLLFELKSRYSRRVGHSSGGLLTLNVTSNTTLLYINLTHFEDDLIKVVVGESSWMQVVSLEKEVLFRHVQLIRSRARRLRSPTPGCGVVSHCYLPDTYLELTPILDIQNISKNNTVLWDKLAPTSQNRCNFYKQIQLSESTVDTIMKTP</sequence>